<feature type="active site" description="Proton donor/acceptor" evidence="7">
    <location>
        <position position="87"/>
    </location>
</feature>
<evidence type="ECO:0000256" key="4">
    <source>
        <dbReference type="ARBA" id="ARBA00022984"/>
    </source>
</evidence>
<evidence type="ECO:0000256" key="5">
    <source>
        <dbReference type="ARBA" id="ARBA00023235"/>
    </source>
</evidence>
<dbReference type="EMBL" id="AP026966">
    <property type="protein sequence ID" value="BDT57933.1"/>
    <property type="molecule type" value="Genomic_DNA"/>
</dbReference>
<feature type="binding site" evidence="7">
    <location>
        <begin position="56"/>
        <end position="57"/>
    </location>
    <ligand>
        <name>substrate</name>
    </ligand>
</feature>
<comment type="function">
    <text evidence="7">Provides the (R)-glutamate required for cell wall biosynthesis.</text>
</comment>
<feature type="binding site" evidence="7">
    <location>
        <begin position="24"/>
        <end position="25"/>
    </location>
    <ligand>
        <name>substrate</name>
    </ligand>
</feature>
<dbReference type="PROSITE" id="PS00923">
    <property type="entry name" value="ASP_GLU_RACEMASE_1"/>
    <property type="match status" value="1"/>
</dbReference>
<dbReference type="SUPFAM" id="SSF53681">
    <property type="entry name" value="Aspartate/glutamate racemase"/>
    <property type="match status" value="2"/>
</dbReference>
<reference evidence="8" key="1">
    <citation type="submission" date="2022-11" db="EMBL/GenBank/DDBJ databases">
        <title>Isolation and characterization of PLA-degrading bacterium Massilia sp. from Antarctic soil.</title>
        <authorList>
            <person name="Sato K."/>
            <person name="Gomez-Fuentes C."/>
            <person name="Ahmad S.A."/>
            <person name="Zulkharnain A."/>
        </authorList>
    </citation>
    <scope>NUCLEOTIDE SEQUENCE</scope>
    <source>
        <strain evidence="8">N-3</strain>
    </source>
</reference>
<feature type="binding site" evidence="7">
    <location>
        <begin position="201"/>
        <end position="202"/>
    </location>
    <ligand>
        <name>substrate</name>
    </ligand>
</feature>
<evidence type="ECO:0000313" key="8">
    <source>
        <dbReference type="EMBL" id="BDT57933.1"/>
    </source>
</evidence>
<keyword evidence="6 7" id="KW-0961">Cell wall biogenesis/degradation</keyword>
<keyword evidence="9" id="KW-1185">Reference proteome</keyword>
<evidence type="ECO:0000313" key="9">
    <source>
        <dbReference type="Proteomes" id="UP001163336"/>
    </source>
</evidence>
<keyword evidence="3 7" id="KW-0133">Cell shape</keyword>
<feature type="binding site" evidence="7">
    <location>
        <begin position="88"/>
        <end position="89"/>
    </location>
    <ligand>
        <name>substrate</name>
    </ligand>
</feature>
<comment type="similarity">
    <text evidence="7">Belongs to the aspartate/glutamate racemases family.</text>
</comment>
<dbReference type="PANTHER" id="PTHR21198:SF2">
    <property type="entry name" value="GLUTAMATE RACEMASE"/>
    <property type="match status" value="1"/>
</dbReference>
<dbReference type="InterPro" id="IPR004391">
    <property type="entry name" value="Glu_race"/>
</dbReference>
<evidence type="ECO:0000256" key="1">
    <source>
        <dbReference type="ARBA" id="ARBA00001602"/>
    </source>
</evidence>
<dbReference type="InterPro" id="IPR018187">
    <property type="entry name" value="Asp/Glu_racemase_AS_1"/>
</dbReference>
<evidence type="ECO:0000256" key="7">
    <source>
        <dbReference type="HAMAP-Rule" id="MF_00258"/>
    </source>
</evidence>
<organism evidence="8 9">
    <name type="scientific">Massilia varians</name>
    <dbReference type="NCBI Taxonomy" id="457921"/>
    <lineage>
        <taxon>Bacteria</taxon>
        <taxon>Pseudomonadati</taxon>
        <taxon>Pseudomonadota</taxon>
        <taxon>Betaproteobacteria</taxon>
        <taxon>Burkholderiales</taxon>
        <taxon>Oxalobacteraceae</taxon>
        <taxon>Telluria group</taxon>
        <taxon>Massilia</taxon>
    </lineage>
</organism>
<evidence type="ECO:0000256" key="3">
    <source>
        <dbReference type="ARBA" id="ARBA00022960"/>
    </source>
</evidence>
<dbReference type="Proteomes" id="UP001163336">
    <property type="component" value="Chromosome"/>
</dbReference>
<dbReference type="Gene3D" id="3.40.50.1860">
    <property type="match status" value="2"/>
</dbReference>
<evidence type="ECO:0000256" key="2">
    <source>
        <dbReference type="ARBA" id="ARBA00013090"/>
    </source>
</evidence>
<keyword evidence="4 7" id="KW-0573">Peptidoglycan synthesis</keyword>
<dbReference type="Pfam" id="PF01177">
    <property type="entry name" value="Asp_Glu_race"/>
    <property type="match status" value="1"/>
</dbReference>
<keyword evidence="5 7" id="KW-0413">Isomerase</keyword>
<proteinExistence type="inferred from homology"/>
<protein>
    <recommendedName>
        <fullName evidence="2 7">Glutamate racemase</fullName>
        <ecNumber evidence="2 7">5.1.1.3</ecNumber>
    </recommendedName>
</protein>
<comment type="pathway">
    <text evidence="7">Cell wall biogenesis; peptidoglycan biosynthesis.</text>
</comment>
<dbReference type="InterPro" id="IPR001920">
    <property type="entry name" value="Asp/Glu_race"/>
</dbReference>
<dbReference type="PROSITE" id="PS00924">
    <property type="entry name" value="ASP_GLU_RACEMASE_2"/>
    <property type="match status" value="1"/>
</dbReference>
<dbReference type="EC" id="5.1.1.3" evidence="2 7"/>
<dbReference type="HAMAP" id="MF_00258">
    <property type="entry name" value="Glu_racemase"/>
    <property type="match status" value="1"/>
</dbReference>
<accession>A0ABM8C400</accession>
<gene>
    <name evidence="7 8" type="primary">murI</name>
    <name evidence="8" type="ORF">MasN3_14270</name>
</gene>
<feature type="active site" description="Proton donor/acceptor" evidence="7">
    <location>
        <position position="200"/>
    </location>
</feature>
<evidence type="ECO:0000256" key="6">
    <source>
        <dbReference type="ARBA" id="ARBA00023316"/>
    </source>
</evidence>
<comment type="catalytic activity">
    <reaction evidence="1 7">
        <text>L-glutamate = D-glutamate</text>
        <dbReference type="Rhea" id="RHEA:12813"/>
        <dbReference type="ChEBI" id="CHEBI:29985"/>
        <dbReference type="ChEBI" id="CHEBI:29986"/>
        <dbReference type="EC" id="5.1.1.3"/>
    </reaction>
</comment>
<sequence>MDTPAFSTMTTPTLSPGAPVGIFDSGVGGFSVLRHIQAQLPHEALLYFADSGFAPYGDKPEHVVIERVLGIAAFLVARGVKALVVACNTATVAAVRILREHYPDMPIIGVEPGLKPGAASTRQGTVGVLATERTLAGEKFLLLRDQIAAATGARFLLQPCVGLADQIEFGEPGSPALDAMLERYIAPLLAQGADTLVLGCTHYPLVQASIERVIRRHTDAGVTLIDTGDAVARQLARLLEAAGLLRPAGDAGAQLEGFTSASGTALCAAFASLLGQNPPVHEVAIGATPSNPAGTHI</sequence>
<dbReference type="NCBIfam" id="TIGR00067">
    <property type="entry name" value="glut_race"/>
    <property type="match status" value="1"/>
</dbReference>
<dbReference type="PANTHER" id="PTHR21198">
    <property type="entry name" value="GLUTAMATE RACEMASE"/>
    <property type="match status" value="1"/>
</dbReference>
<dbReference type="InterPro" id="IPR015942">
    <property type="entry name" value="Asp/Glu/hydantoin_racemase"/>
</dbReference>
<name>A0ABM8C400_9BURK</name>
<dbReference type="InterPro" id="IPR033134">
    <property type="entry name" value="Asp/Glu_racemase_AS_2"/>
</dbReference>